<organism evidence="3 4">
    <name type="scientific">Thermobifida cellulosilytica TB100</name>
    <dbReference type="NCBI Taxonomy" id="665004"/>
    <lineage>
        <taxon>Bacteria</taxon>
        <taxon>Bacillati</taxon>
        <taxon>Actinomycetota</taxon>
        <taxon>Actinomycetes</taxon>
        <taxon>Streptosporangiales</taxon>
        <taxon>Nocardiopsidaceae</taxon>
        <taxon>Thermobifida</taxon>
    </lineage>
</organism>
<feature type="transmembrane region" description="Helical" evidence="1">
    <location>
        <begin position="116"/>
        <end position="136"/>
    </location>
</feature>
<evidence type="ECO:0000256" key="1">
    <source>
        <dbReference type="SAM" id="Phobius"/>
    </source>
</evidence>
<keyword evidence="1" id="KW-0812">Transmembrane</keyword>
<gene>
    <name evidence="3" type="ORF">AC529_01410</name>
</gene>
<evidence type="ECO:0000313" key="3">
    <source>
        <dbReference type="EMBL" id="KUP98440.1"/>
    </source>
</evidence>
<keyword evidence="1" id="KW-0472">Membrane</keyword>
<feature type="non-terminal residue" evidence="3">
    <location>
        <position position="246"/>
    </location>
</feature>
<name>A0A147KM82_THECS</name>
<sequence length="246" mass="25242">MVDVRHTEEARARALRSLVARGILSAEQAHAVEVELRAAEGGSAPARWTEIIGFVGGGLVFAGVVALVAASWEDLEQVVRVGLLTAVAVLAGLGGLAAAGTRLLRRGPLPDTRRRIGGTLFVLTSIAATMAVGVALEPESTTGPALLGLVLALLGYAAAPTAIGLLTCGGLSAWALWSVLEDLDLISNEMLPYGLATLALGLLWGAVALRLPNQRTGLVVAASFALFGAQAPLFDGESYAPLAYAL</sequence>
<dbReference type="AlphaFoldDB" id="A0A147KM82"/>
<feature type="transmembrane region" description="Helical" evidence="1">
    <location>
        <begin position="78"/>
        <end position="104"/>
    </location>
</feature>
<dbReference type="InterPro" id="IPR018677">
    <property type="entry name" value="DUF2157"/>
</dbReference>
<feature type="transmembrane region" description="Helical" evidence="1">
    <location>
        <begin position="156"/>
        <end position="179"/>
    </location>
</feature>
<evidence type="ECO:0000259" key="2">
    <source>
        <dbReference type="Pfam" id="PF09925"/>
    </source>
</evidence>
<dbReference type="Proteomes" id="UP000074382">
    <property type="component" value="Unassembled WGS sequence"/>
</dbReference>
<feature type="transmembrane region" description="Helical" evidence="1">
    <location>
        <begin position="51"/>
        <end position="72"/>
    </location>
</feature>
<feature type="transmembrane region" description="Helical" evidence="1">
    <location>
        <begin position="191"/>
        <end position="211"/>
    </location>
</feature>
<proteinExistence type="predicted"/>
<keyword evidence="4" id="KW-1185">Reference proteome</keyword>
<comment type="caution">
    <text evidence="3">The sequence shown here is derived from an EMBL/GenBank/DDBJ whole genome shotgun (WGS) entry which is preliminary data.</text>
</comment>
<dbReference type="Pfam" id="PF09925">
    <property type="entry name" value="DUF2157"/>
    <property type="match status" value="1"/>
</dbReference>
<feature type="transmembrane region" description="Helical" evidence="1">
    <location>
        <begin position="217"/>
        <end position="234"/>
    </location>
</feature>
<evidence type="ECO:0000313" key="4">
    <source>
        <dbReference type="Proteomes" id="UP000074382"/>
    </source>
</evidence>
<dbReference type="EMBL" id="LGEM01000009">
    <property type="protein sequence ID" value="KUP98440.1"/>
    <property type="molecule type" value="Genomic_DNA"/>
</dbReference>
<feature type="domain" description="DUF2157" evidence="2">
    <location>
        <begin position="17"/>
        <end position="128"/>
    </location>
</feature>
<protein>
    <recommendedName>
        <fullName evidence="2">DUF2157 domain-containing protein</fullName>
    </recommendedName>
</protein>
<accession>A0A147KM82</accession>
<keyword evidence="1" id="KW-1133">Transmembrane helix</keyword>
<reference evidence="4" key="1">
    <citation type="journal article" date="2017" name="Acta Aliment.">
        <title>Plant polysaccharide degrading enzyme system of Thermpbifida cellulosilytica TB100 revealed by de novo genome project data.</title>
        <authorList>
            <person name="Toth A."/>
            <person name="Baka E."/>
            <person name="Luzics S."/>
            <person name="Bata-Vidacs I."/>
            <person name="Nagy I."/>
            <person name="Balint B."/>
            <person name="Herceg R."/>
            <person name="Olasz F."/>
            <person name="Wilk T."/>
            <person name="Nagy T."/>
            <person name="Kriszt B."/>
            <person name="Nagy I."/>
            <person name="Kukolya J."/>
        </authorList>
    </citation>
    <scope>NUCLEOTIDE SEQUENCE [LARGE SCALE GENOMIC DNA]</scope>
    <source>
        <strain evidence="4">TB100</strain>
    </source>
</reference>